<feature type="transmembrane region" description="Helical" evidence="5">
    <location>
        <begin position="113"/>
        <end position="135"/>
    </location>
</feature>
<name>A0A3P3VXJ6_9MICO</name>
<dbReference type="Proteomes" id="UP000274391">
    <property type="component" value="Unassembled WGS sequence"/>
</dbReference>
<dbReference type="PANTHER" id="PTHR37422:SF17">
    <property type="entry name" value="O-ANTIGEN LIGASE"/>
    <property type="match status" value="1"/>
</dbReference>
<evidence type="ECO:0000259" key="6">
    <source>
        <dbReference type="Pfam" id="PF04932"/>
    </source>
</evidence>
<dbReference type="GO" id="GO:0016874">
    <property type="term" value="F:ligase activity"/>
    <property type="evidence" value="ECO:0007669"/>
    <property type="project" value="UniProtKB-KW"/>
</dbReference>
<feature type="transmembrane region" description="Helical" evidence="5">
    <location>
        <begin position="427"/>
        <end position="445"/>
    </location>
</feature>
<keyword evidence="3 5" id="KW-1133">Transmembrane helix</keyword>
<dbReference type="InterPro" id="IPR007016">
    <property type="entry name" value="O-antigen_ligase-rel_domated"/>
</dbReference>
<evidence type="ECO:0000313" key="7">
    <source>
        <dbReference type="EMBL" id="RRJ86768.1"/>
    </source>
</evidence>
<evidence type="ECO:0000256" key="4">
    <source>
        <dbReference type="ARBA" id="ARBA00023136"/>
    </source>
</evidence>
<evidence type="ECO:0000256" key="3">
    <source>
        <dbReference type="ARBA" id="ARBA00022989"/>
    </source>
</evidence>
<accession>A0A3P3VXJ6</accession>
<evidence type="ECO:0000256" key="5">
    <source>
        <dbReference type="SAM" id="Phobius"/>
    </source>
</evidence>
<feature type="transmembrane region" description="Helical" evidence="5">
    <location>
        <begin position="219"/>
        <end position="236"/>
    </location>
</feature>
<gene>
    <name evidence="7" type="ORF">EG850_07035</name>
</gene>
<evidence type="ECO:0000256" key="1">
    <source>
        <dbReference type="ARBA" id="ARBA00004141"/>
    </source>
</evidence>
<feature type="domain" description="O-antigen ligase-related" evidence="6">
    <location>
        <begin position="248"/>
        <end position="391"/>
    </location>
</feature>
<comment type="caution">
    <text evidence="7">The sequence shown here is derived from an EMBL/GenBank/DDBJ whole genome shotgun (WGS) entry which is preliminary data.</text>
</comment>
<feature type="transmembrane region" description="Helical" evidence="5">
    <location>
        <begin position="57"/>
        <end position="76"/>
    </location>
</feature>
<dbReference type="EMBL" id="RQVS01000007">
    <property type="protein sequence ID" value="RRJ86768.1"/>
    <property type="molecule type" value="Genomic_DNA"/>
</dbReference>
<keyword evidence="4 5" id="KW-0472">Membrane</keyword>
<dbReference type="OrthoDB" id="1118146at2"/>
<dbReference type="Pfam" id="PF04932">
    <property type="entry name" value="Wzy_C"/>
    <property type="match status" value="1"/>
</dbReference>
<organism evidence="7 8">
    <name type="scientific">Gulosibacter macacae</name>
    <dbReference type="NCBI Taxonomy" id="2488791"/>
    <lineage>
        <taxon>Bacteria</taxon>
        <taxon>Bacillati</taxon>
        <taxon>Actinomycetota</taxon>
        <taxon>Actinomycetes</taxon>
        <taxon>Micrococcales</taxon>
        <taxon>Microbacteriaceae</taxon>
        <taxon>Gulosibacter</taxon>
    </lineage>
</organism>
<dbReference type="InterPro" id="IPR051533">
    <property type="entry name" value="WaaL-like"/>
</dbReference>
<dbReference type="PANTHER" id="PTHR37422">
    <property type="entry name" value="TEICHURONIC ACID BIOSYNTHESIS PROTEIN TUAE"/>
    <property type="match status" value="1"/>
</dbReference>
<dbReference type="AlphaFoldDB" id="A0A3P3VXJ6"/>
<sequence>MEFMSAPLPSPVSRTGPRAWWGAWMRGELAFTRTMALVAATLVVAFAGDMLRYTIGWPGYGAVVLVLTVLLGVAFVRRRSPMRPRHLPFALVAFVLWCGLSVIWSQYRGETLVAWGLQLLTAFAGLTMAVSLTRFQFLRALGVGMRLLVYGSLVFEAWVAVFSPGGLIPPSYLRDGTLSQFLGPDAPTTPAQVPANFYWSYGHLLDGGDLQGLPGNRNLLAMIALIAVVITVAELWDRQIGVTRAVIAIAAGVFVLLRTQSATVVVALAFIVLGAALVLAGRHLRRRGRWVMYATVGGILVAGATLVVIFNNEIFALMNRSSDMSGRGDIWRAVINLGDDSPLVGLGWISYWAPWLPQFKHLAVVEGTSYHQAHNSFLDVWMQTGFIGLVFCSVLVFTALIRTWWIAIDRPDTPLIESVREHGHPHLAGMTAVPFLIMVALVVQAMTESRLLIEGGWLFLCYASIYAKLRVQDPSLLPRKTLTARTGPINVIVDPVRDI</sequence>
<protein>
    <submittedName>
        <fullName evidence="7">O-antigen ligase domain-containing protein</fullName>
    </submittedName>
</protein>
<feature type="transmembrane region" description="Helical" evidence="5">
    <location>
        <begin position="386"/>
        <end position="407"/>
    </location>
</feature>
<keyword evidence="8" id="KW-1185">Reference proteome</keyword>
<comment type="subcellular location">
    <subcellularLocation>
        <location evidence="1">Membrane</location>
        <topology evidence="1">Multi-pass membrane protein</topology>
    </subcellularLocation>
</comment>
<feature type="transmembrane region" description="Helical" evidence="5">
    <location>
        <begin position="88"/>
        <end position="107"/>
    </location>
</feature>
<evidence type="ECO:0000313" key="8">
    <source>
        <dbReference type="Proteomes" id="UP000274391"/>
    </source>
</evidence>
<dbReference type="GO" id="GO:0016020">
    <property type="term" value="C:membrane"/>
    <property type="evidence" value="ECO:0007669"/>
    <property type="project" value="UniProtKB-SubCell"/>
</dbReference>
<reference evidence="7 8" key="1">
    <citation type="submission" date="2018-11" db="EMBL/GenBank/DDBJ databases">
        <title>YIM 102482-1 draft genome.</title>
        <authorList>
            <person name="Li G."/>
            <person name="Jiang Y."/>
        </authorList>
    </citation>
    <scope>NUCLEOTIDE SEQUENCE [LARGE SCALE GENOMIC DNA]</scope>
    <source>
        <strain evidence="7 8">YIM 102482-1</strain>
    </source>
</reference>
<feature type="transmembrane region" description="Helical" evidence="5">
    <location>
        <begin position="147"/>
        <end position="168"/>
    </location>
</feature>
<proteinExistence type="predicted"/>
<feature type="transmembrane region" description="Helical" evidence="5">
    <location>
        <begin position="263"/>
        <end position="281"/>
    </location>
</feature>
<keyword evidence="2 5" id="KW-0812">Transmembrane</keyword>
<feature type="transmembrane region" description="Helical" evidence="5">
    <location>
        <begin position="241"/>
        <end position="257"/>
    </location>
</feature>
<evidence type="ECO:0000256" key="2">
    <source>
        <dbReference type="ARBA" id="ARBA00022692"/>
    </source>
</evidence>
<feature type="transmembrane region" description="Helical" evidence="5">
    <location>
        <begin position="290"/>
        <end position="310"/>
    </location>
</feature>
<keyword evidence="7" id="KW-0436">Ligase</keyword>